<dbReference type="InterPro" id="IPR000157">
    <property type="entry name" value="TIR_dom"/>
</dbReference>
<gene>
    <name evidence="3" type="ORF">CODIS_01220</name>
</gene>
<dbReference type="PROSITE" id="PS50104">
    <property type="entry name" value="TIR"/>
    <property type="match status" value="1"/>
</dbReference>
<dbReference type="OrthoDB" id="574237at2"/>
<comment type="caution">
    <text evidence="3">The sequence shown here is derived from an EMBL/GenBank/DDBJ whole genome shotgun (WGS) entry which is preliminary data.</text>
</comment>
<keyword evidence="1" id="KW-0472">Membrane</keyword>
<proteinExistence type="predicted"/>
<reference evidence="3 4" key="1">
    <citation type="submission" date="2016-06" db="EMBL/GenBank/DDBJ databases">
        <title>Genome sequence of endosymbiont of Candidatus Endolucinida thiodiazotropha.</title>
        <authorList>
            <person name="Poehlein A."/>
            <person name="Koenig S."/>
            <person name="Heiden S.E."/>
            <person name="Thuermer A."/>
            <person name="Voget S."/>
            <person name="Daniel R."/>
            <person name="Markert S."/>
            <person name="Gros O."/>
            <person name="Schweder T."/>
        </authorList>
    </citation>
    <scope>NUCLEOTIDE SEQUENCE [LARGE SCALE GENOMIC DNA]</scope>
    <source>
        <strain evidence="3 4">COS</strain>
    </source>
</reference>
<dbReference type="Pfam" id="PF13676">
    <property type="entry name" value="TIR_2"/>
    <property type="match status" value="1"/>
</dbReference>
<name>A0A7Z1AH23_9GAMM</name>
<dbReference type="InterPro" id="IPR035897">
    <property type="entry name" value="Toll_tir_struct_dom_sf"/>
</dbReference>
<dbReference type="AlphaFoldDB" id="A0A7Z1AH23"/>
<accession>A0A7Z1AH23</accession>
<feature type="transmembrane region" description="Helical" evidence="1">
    <location>
        <begin position="200"/>
        <end position="229"/>
    </location>
</feature>
<dbReference type="RefSeq" id="WP_069120322.1">
    <property type="nucleotide sequence ID" value="NZ_MARB01000001.1"/>
</dbReference>
<organism evidence="3 4">
    <name type="scientific">Candidatus Thiodiazotropha endolucinida</name>
    <dbReference type="NCBI Taxonomy" id="1655433"/>
    <lineage>
        <taxon>Bacteria</taxon>
        <taxon>Pseudomonadati</taxon>
        <taxon>Pseudomonadota</taxon>
        <taxon>Gammaproteobacteria</taxon>
        <taxon>Chromatiales</taxon>
        <taxon>Sedimenticolaceae</taxon>
        <taxon>Candidatus Thiodiazotropha</taxon>
    </lineage>
</organism>
<dbReference type="Gene3D" id="3.40.50.10140">
    <property type="entry name" value="Toll/interleukin-1 receptor homology (TIR) domain"/>
    <property type="match status" value="1"/>
</dbReference>
<dbReference type="EMBL" id="MARB01000001">
    <property type="protein sequence ID" value="ODJ89562.1"/>
    <property type="molecule type" value="Genomic_DNA"/>
</dbReference>
<evidence type="ECO:0000259" key="2">
    <source>
        <dbReference type="PROSITE" id="PS50104"/>
    </source>
</evidence>
<evidence type="ECO:0000256" key="1">
    <source>
        <dbReference type="SAM" id="Phobius"/>
    </source>
</evidence>
<evidence type="ECO:0000313" key="4">
    <source>
        <dbReference type="Proteomes" id="UP000094769"/>
    </source>
</evidence>
<sequence>MAGIFISYRRDDSQGFAGRLADDLTEILGSNLVFRDVEIPVGHDFSLILNRAIAACDVLLVVIGRNWQTTSHNGARSRLFEPTDWVRAEIKAAFEQGKRIIPILVGGAKMSTATELPADISQLSKIQAFEMSDRRWDEDIENLVQLLQREVPELTGSVSSPHRQADSPAQVLRELGHRVLEEVRQQRTPQAPSRRTAHRWWLGPVMAIGGFLRKLAITVFVIAMVYIGFRLFGDAAVLEQLDRLETRLLVGWDRLLDYLNIQ</sequence>
<keyword evidence="1" id="KW-0812">Transmembrane</keyword>
<keyword evidence="4" id="KW-1185">Reference proteome</keyword>
<dbReference type="SUPFAM" id="SSF52200">
    <property type="entry name" value="Toll/Interleukin receptor TIR domain"/>
    <property type="match status" value="1"/>
</dbReference>
<evidence type="ECO:0000313" key="3">
    <source>
        <dbReference type="EMBL" id="ODJ89562.1"/>
    </source>
</evidence>
<dbReference type="GO" id="GO:0007165">
    <property type="term" value="P:signal transduction"/>
    <property type="evidence" value="ECO:0007669"/>
    <property type="project" value="InterPro"/>
</dbReference>
<feature type="domain" description="TIR" evidence="2">
    <location>
        <begin position="1"/>
        <end position="143"/>
    </location>
</feature>
<protein>
    <recommendedName>
        <fullName evidence="2">TIR domain-containing protein</fullName>
    </recommendedName>
</protein>
<keyword evidence="1" id="KW-1133">Transmembrane helix</keyword>
<dbReference type="Proteomes" id="UP000094769">
    <property type="component" value="Unassembled WGS sequence"/>
</dbReference>